<evidence type="ECO:0000313" key="3">
    <source>
        <dbReference type="Proteomes" id="UP000001072"/>
    </source>
</evidence>
<keyword evidence="3" id="KW-1185">Reference proteome</keyword>
<dbReference type="VEuPathDB" id="FungiDB:MELLADRAFT_106381"/>
<gene>
    <name evidence="2" type="ORF">MELLADRAFT_106381</name>
</gene>
<organism evidence="3">
    <name type="scientific">Melampsora larici-populina (strain 98AG31 / pathotype 3-4-7)</name>
    <name type="common">Poplar leaf rust fungus</name>
    <dbReference type="NCBI Taxonomy" id="747676"/>
    <lineage>
        <taxon>Eukaryota</taxon>
        <taxon>Fungi</taxon>
        <taxon>Dikarya</taxon>
        <taxon>Basidiomycota</taxon>
        <taxon>Pucciniomycotina</taxon>
        <taxon>Pucciniomycetes</taxon>
        <taxon>Pucciniales</taxon>
        <taxon>Melampsoraceae</taxon>
        <taxon>Melampsora</taxon>
    </lineage>
</organism>
<dbReference type="HOGENOM" id="CLU_1759212_0_0_1"/>
<feature type="signal peptide" evidence="1">
    <location>
        <begin position="1"/>
        <end position="20"/>
    </location>
</feature>
<accession>F4RL70</accession>
<sequence>MLTFIKSLVLFAILTYSVSATSVAAPNCGPANKVTLSDCTSALSTYNADGNGMVIQSQPSNQKSCGGCQINVYTRNGRDLRFSMRGAQEALNSVLTSCRNGYGSVSIAELLTPGQSFSPTVLSVEKGSGRNCGSYSNYKA</sequence>
<dbReference type="EMBL" id="GL883106">
    <property type="protein sequence ID" value="EGG06854.1"/>
    <property type="molecule type" value="Genomic_DNA"/>
</dbReference>
<reference evidence="3" key="1">
    <citation type="journal article" date="2011" name="Proc. Natl. Acad. Sci. U.S.A.">
        <title>Obligate biotrophy features unraveled by the genomic analysis of rust fungi.</title>
        <authorList>
            <person name="Duplessis S."/>
            <person name="Cuomo C.A."/>
            <person name="Lin Y.-C."/>
            <person name="Aerts A."/>
            <person name="Tisserant E."/>
            <person name="Veneault-Fourrey C."/>
            <person name="Joly D.L."/>
            <person name="Hacquard S."/>
            <person name="Amselem J."/>
            <person name="Cantarel B.L."/>
            <person name="Chiu R."/>
            <person name="Coutinho P.M."/>
            <person name="Feau N."/>
            <person name="Field M."/>
            <person name="Frey P."/>
            <person name="Gelhaye E."/>
            <person name="Goldberg J."/>
            <person name="Grabherr M.G."/>
            <person name="Kodira C.D."/>
            <person name="Kohler A."/>
            <person name="Kuees U."/>
            <person name="Lindquist E.A."/>
            <person name="Lucas S.M."/>
            <person name="Mago R."/>
            <person name="Mauceli E."/>
            <person name="Morin E."/>
            <person name="Murat C."/>
            <person name="Pangilinan J.L."/>
            <person name="Park R."/>
            <person name="Pearson M."/>
            <person name="Quesneville H."/>
            <person name="Rouhier N."/>
            <person name="Sakthikumar S."/>
            <person name="Salamov A.A."/>
            <person name="Schmutz J."/>
            <person name="Selles B."/>
            <person name="Shapiro H."/>
            <person name="Tanguay P."/>
            <person name="Tuskan G.A."/>
            <person name="Henrissat B."/>
            <person name="Van de Peer Y."/>
            <person name="Rouze P."/>
            <person name="Ellis J.G."/>
            <person name="Dodds P.N."/>
            <person name="Schein J.E."/>
            <person name="Zhong S."/>
            <person name="Hamelin R.C."/>
            <person name="Grigoriev I.V."/>
            <person name="Szabo L.J."/>
            <person name="Martin F."/>
        </authorList>
    </citation>
    <scope>NUCLEOTIDE SEQUENCE [LARGE SCALE GENOMIC DNA]</scope>
    <source>
        <strain evidence="3">98AG31 / pathotype 3-4-7</strain>
    </source>
</reference>
<dbReference type="RefSeq" id="XP_007409814.1">
    <property type="nucleotide sequence ID" value="XM_007409752.1"/>
</dbReference>
<name>F4RL70_MELLP</name>
<dbReference type="Proteomes" id="UP000001072">
    <property type="component" value="Unassembled WGS sequence"/>
</dbReference>
<proteinExistence type="predicted"/>
<dbReference type="OrthoDB" id="2511151at2759"/>
<dbReference type="AlphaFoldDB" id="F4RL70"/>
<dbReference type="InParanoid" id="F4RL70"/>
<evidence type="ECO:0000313" key="2">
    <source>
        <dbReference type="EMBL" id="EGG06854.1"/>
    </source>
</evidence>
<evidence type="ECO:0000256" key="1">
    <source>
        <dbReference type="SAM" id="SignalP"/>
    </source>
</evidence>
<dbReference type="GeneID" id="18922872"/>
<feature type="chain" id="PRO_5003320865" evidence="1">
    <location>
        <begin position="21"/>
        <end position="140"/>
    </location>
</feature>
<protein>
    <submittedName>
        <fullName evidence="2">Secreted protein</fullName>
    </submittedName>
</protein>
<dbReference type="KEGG" id="mlr:MELLADRAFT_106381"/>
<keyword evidence="1" id="KW-0732">Signal</keyword>